<dbReference type="AlphaFoldDB" id="A0A444LBV5"/>
<proteinExistence type="inferred from homology"/>
<organism evidence="3 4">
    <name type="scientific">Neorhizobium lilium</name>
    <dbReference type="NCBI Taxonomy" id="2503024"/>
    <lineage>
        <taxon>Bacteria</taxon>
        <taxon>Pseudomonadati</taxon>
        <taxon>Pseudomonadota</taxon>
        <taxon>Alphaproteobacteria</taxon>
        <taxon>Hyphomicrobiales</taxon>
        <taxon>Rhizobiaceae</taxon>
        <taxon>Rhizobium/Agrobacterium group</taxon>
        <taxon>Neorhizobium</taxon>
    </lineage>
</organism>
<dbReference type="PANTHER" id="PTHR33606">
    <property type="entry name" value="PROTEIN YCII"/>
    <property type="match status" value="1"/>
</dbReference>
<keyword evidence="4" id="KW-1185">Reference proteome</keyword>
<evidence type="ECO:0000259" key="2">
    <source>
        <dbReference type="Pfam" id="PF03795"/>
    </source>
</evidence>
<dbReference type="SUPFAM" id="SSF54909">
    <property type="entry name" value="Dimeric alpha+beta barrel"/>
    <property type="match status" value="1"/>
</dbReference>
<evidence type="ECO:0000313" key="3">
    <source>
        <dbReference type="EMBL" id="RWX75148.1"/>
    </source>
</evidence>
<comment type="similarity">
    <text evidence="1">Belongs to the YciI family.</text>
</comment>
<protein>
    <recommendedName>
        <fullName evidence="2">YCII-related domain-containing protein</fullName>
    </recommendedName>
</protein>
<dbReference type="PANTHER" id="PTHR33606:SF3">
    <property type="entry name" value="PROTEIN YCII"/>
    <property type="match status" value="1"/>
</dbReference>
<sequence>MLFAFLCTDKPNHLNVRMETRPAHLEHLNTLNASGQLKFAGPFLDDEGKPNGSLVVVDAADMAAARTLAEADPYYLAGLFEKVDVKPWSWTINNPGNKPGNNPGNNPAN</sequence>
<dbReference type="NCBIfam" id="NF009502">
    <property type="entry name" value="PRK12863.1-1"/>
    <property type="match status" value="1"/>
</dbReference>
<reference evidence="3 4" key="1">
    <citation type="submission" date="2019-01" db="EMBL/GenBank/DDBJ databases">
        <title>The draft genome of Rhizobium sp. 24NR.</title>
        <authorList>
            <person name="Liu L."/>
            <person name="Liang L."/>
            <person name="Shi S."/>
            <person name="Xu L."/>
            <person name="Wang X."/>
            <person name="Li L."/>
            <person name="Zhang X."/>
        </authorList>
    </citation>
    <scope>NUCLEOTIDE SEQUENCE [LARGE SCALE GENOMIC DNA]</scope>
    <source>
        <strain evidence="3 4">24NR</strain>
    </source>
</reference>
<comment type="caution">
    <text evidence="3">The sequence shown here is derived from an EMBL/GenBank/DDBJ whole genome shotgun (WGS) entry which is preliminary data.</text>
</comment>
<dbReference type="Pfam" id="PF03795">
    <property type="entry name" value="YCII"/>
    <property type="match status" value="1"/>
</dbReference>
<dbReference type="OrthoDB" id="2293521at2"/>
<dbReference type="Proteomes" id="UP000287687">
    <property type="component" value="Unassembled WGS sequence"/>
</dbReference>
<accession>A0A444LBV5</accession>
<dbReference type="NCBIfam" id="NF009507">
    <property type="entry name" value="PRK12865.1"/>
    <property type="match status" value="1"/>
</dbReference>
<dbReference type="InterPro" id="IPR011008">
    <property type="entry name" value="Dimeric_a/b-barrel"/>
</dbReference>
<feature type="domain" description="YCII-related" evidence="2">
    <location>
        <begin position="1"/>
        <end position="89"/>
    </location>
</feature>
<evidence type="ECO:0000256" key="1">
    <source>
        <dbReference type="ARBA" id="ARBA00007689"/>
    </source>
</evidence>
<dbReference type="RefSeq" id="WP_128445247.1">
    <property type="nucleotide sequence ID" value="NZ_SBIP01000005.1"/>
</dbReference>
<dbReference type="EMBL" id="SBIP01000005">
    <property type="protein sequence ID" value="RWX75148.1"/>
    <property type="molecule type" value="Genomic_DNA"/>
</dbReference>
<dbReference type="InterPro" id="IPR051807">
    <property type="entry name" value="Sec-metab_biosynth-assoc"/>
</dbReference>
<evidence type="ECO:0000313" key="4">
    <source>
        <dbReference type="Proteomes" id="UP000287687"/>
    </source>
</evidence>
<name>A0A444LBV5_9HYPH</name>
<dbReference type="InterPro" id="IPR005545">
    <property type="entry name" value="YCII"/>
</dbReference>
<gene>
    <name evidence="3" type="ORF">EPK99_22040</name>
</gene>
<dbReference type="Gene3D" id="3.30.70.1060">
    <property type="entry name" value="Dimeric alpha+beta barrel"/>
    <property type="match status" value="1"/>
</dbReference>